<sequence length="300" mass="34276">MTSKKSSVKVHDEKVVPFPKALSELQQVAQLTFKVDKMKLWHHGEHEIKFSKDYDRVRDGDLVEVWTNKRSPFPNLGSPLMQSTLHADFVHHSSFMPPPKAKKDDGSVLTEDQMNGKFEGATIYKEDYTEKPLSARLNHGSGGPNYAHHFLHHAGNNKFATTYTDHYVRHNLDDKTGPNVDIRSSTLTSMSKGRRFSATSSYDKDFNKASDRPTKIPDRHTGIGNDSTLTNAVRKCPFEAESIYQESYLEHPFCKEPGVKPMGAARGKHAFKGNSEYKEQYYKKGLAPRLRLRHHEQWEF</sequence>
<evidence type="ECO:0000256" key="1">
    <source>
        <dbReference type="SAM" id="MobiDB-lite"/>
    </source>
</evidence>
<feature type="region of interest" description="Disordered" evidence="1">
    <location>
        <begin position="170"/>
        <end position="225"/>
    </location>
</feature>
<keyword evidence="3" id="KW-1185">Reference proteome</keyword>
<name>A0A812WI68_SYMPI</name>
<reference evidence="2" key="1">
    <citation type="submission" date="2021-02" db="EMBL/GenBank/DDBJ databases">
        <authorList>
            <person name="Dougan E. K."/>
            <person name="Rhodes N."/>
            <person name="Thang M."/>
            <person name="Chan C."/>
        </authorList>
    </citation>
    <scope>NUCLEOTIDE SEQUENCE</scope>
</reference>
<accession>A0A812WI68</accession>
<protein>
    <submittedName>
        <fullName evidence="2">Uncharacterized protein</fullName>
    </submittedName>
</protein>
<dbReference type="AlphaFoldDB" id="A0A812WI68"/>
<dbReference type="Proteomes" id="UP000649617">
    <property type="component" value="Unassembled WGS sequence"/>
</dbReference>
<evidence type="ECO:0000313" key="3">
    <source>
        <dbReference type="Proteomes" id="UP000649617"/>
    </source>
</evidence>
<gene>
    <name evidence="2" type="ORF">SPIL2461_LOCUS18428</name>
</gene>
<evidence type="ECO:0000313" key="2">
    <source>
        <dbReference type="EMBL" id="CAE7669519.1"/>
    </source>
</evidence>
<feature type="compositionally biased region" description="Basic and acidic residues" evidence="1">
    <location>
        <begin position="202"/>
        <end position="221"/>
    </location>
</feature>
<proteinExistence type="predicted"/>
<comment type="caution">
    <text evidence="2">The sequence shown here is derived from an EMBL/GenBank/DDBJ whole genome shotgun (WGS) entry which is preliminary data.</text>
</comment>
<feature type="compositionally biased region" description="Polar residues" evidence="1">
    <location>
        <begin position="182"/>
        <end position="201"/>
    </location>
</feature>
<dbReference type="EMBL" id="CAJNIZ010043809">
    <property type="protein sequence ID" value="CAE7669519.1"/>
    <property type="molecule type" value="Genomic_DNA"/>
</dbReference>
<organism evidence="2 3">
    <name type="scientific">Symbiodinium pilosum</name>
    <name type="common">Dinoflagellate</name>
    <dbReference type="NCBI Taxonomy" id="2952"/>
    <lineage>
        <taxon>Eukaryota</taxon>
        <taxon>Sar</taxon>
        <taxon>Alveolata</taxon>
        <taxon>Dinophyceae</taxon>
        <taxon>Suessiales</taxon>
        <taxon>Symbiodiniaceae</taxon>
        <taxon>Symbiodinium</taxon>
    </lineage>
</organism>